<feature type="transmembrane region" description="Helical" evidence="5">
    <location>
        <begin position="373"/>
        <end position="399"/>
    </location>
</feature>
<feature type="transmembrane region" description="Helical" evidence="5">
    <location>
        <begin position="345"/>
        <end position="361"/>
    </location>
</feature>
<evidence type="ECO:0000256" key="5">
    <source>
        <dbReference type="SAM" id="Phobius"/>
    </source>
</evidence>
<evidence type="ECO:0000313" key="7">
    <source>
        <dbReference type="EMBL" id="MRW88509.1"/>
    </source>
</evidence>
<feature type="transmembrane region" description="Helical" evidence="5">
    <location>
        <begin position="109"/>
        <end position="130"/>
    </location>
</feature>
<organism evidence="7 8">
    <name type="scientific">Duganella guangzhouensis</name>
    <dbReference type="NCBI Taxonomy" id="2666084"/>
    <lineage>
        <taxon>Bacteria</taxon>
        <taxon>Pseudomonadati</taxon>
        <taxon>Pseudomonadota</taxon>
        <taxon>Betaproteobacteria</taxon>
        <taxon>Burkholderiales</taxon>
        <taxon>Oxalobacteraceae</taxon>
        <taxon>Telluria group</taxon>
        <taxon>Duganella</taxon>
    </lineage>
</organism>
<dbReference type="InterPro" id="IPR036259">
    <property type="entry name" value="MFS_trans_sf"/>
</dbReference>
<accession>A0A6I2KX04</accession>
<dbReference type="PANTHER" id="PTHR42718">
    <property type="entry name" value="MAJOR FACILITATOR SUPERFAMILY MULTIDRUG TRANSPORTER MFSC"/>
    <property type="match status" value="1"/>
</dbReference>
<dbReference type="SUPFAM" id="SSF103473">
    <property type="entry name" value="MFS general substrate transporter"/>
    <property type="match status" value="1"/>
</dbReference>
<comment type="caution">
    <text evidence="7">The sequence shown here is derived from an EMBL/GenBank/DDBJ whole genome shotgun (WGS) entry which is preliminary data.</text>
</comment>
<dbReference type="Proteomes" id="UP000433309">
    <property type="component" value="Unassembled WGS sequence"/>
</dbReference>
<dbReference type="Gene3D" id="1.20.1250.20">
    <property type="entry name" value="MFS general substrate transporter like domains"/>
    <property type="match status" value="1"/>
</dbReference>
<feature type="transmembrane region" description="Helical" evidence="5">
    <location>
        <begin position="283"/>
        <end position="306"/>
    </location>
</feature>
<keyword evidence="3 5" id="KW-1133">Transmembrane helix</keyword>
<dbReference type="GO" id="GO:0016020">
    <property type="term" value="C:membrane"/>
    <property type="evidence" value="ECO:0007669"/>
    <property type="project" value="UniProtKB-SubCell"/>
</dbReference>
<keyword evidence="4 5" id="KW-0472">Membrane</keyword>
<dbReference type="Gene3D" id="1.20.1720.10">
    <property type="entry name" value="Multidrug resistance protein D"/>
    <property type="match status" value="1"/>
</dbReference>
<dbReference type="PRINTS" id="PR01035">
    <property type="entry name" value="TCRTETA"/>
</dbReference>
<feature type="transmembrane region" description="Helical" evidence="5">
    <location>
        <begin position="318"/>
        <end position="338"/>
    </location>
</feature>
<feature type="transmembrane region" description="Helical" evidence="5">
    <location>
        <begin position="444"/>
        <end position="465"/>
    </location>
</feature>
<dbReference type="PROSITE" id="PS50850">
    <property type="entry name" value="MFS"/>
    <property type="match status" value="1"/>
</dbReference>
<evidence type="ECO:0000313" key="8">
    <source>
        <dbReference type="Proteomes" id="UP000433309"/>
    </source>
</evidence>
<dbReference type="Pfam" id="PF07690">
    <property type="entry name" value="MFS_1"/>
    <property type="match status" value="2"/>
</dbReference>
<dbReference type="EMBL" id="WKJK01000001">
    <property type="protein sequence ID" value="MRW88509.1"/>
    <property type="molecule type" value="Genomic_DNA"/>
</dbReference>
<dbReference type="InterPro" id="IPR020846">
    <property type="entry name" value="MFS_dom"/>
</dbReference>
<dbReference type="AlphaFoldDB" id="A0A6I2KX04"/>
<evidence type="ECO:0000256" key="2">
    <source>
        <dbReference type="ARBA" id="ARBA00022692"/>
    </source>
</evidence>
<proteinExistence type="predicted"/>
<dbReference type="GO" id="GO:0022857">
    <property type="term" value="F:transmembrane transporter activity"/>
    <property type="evidence" value="ECO:0007669"/>
    <property type="project" value="InterPro"/>
</dbReference>
<keyword evidence="8" id="KW-1185">Reference proteome</keyword>
<feature type="transmembrane region" description="Helical" evidence="5">
    <location>
        <begin position="172"/>
        <end position="196"/>
    </location>
</feature>
<feature type="transmembrane region" description="Helical" evidence="5">
    <location>
        <begin position="84"/>
        <end position="103"/>
    </location>
</feature>
<sequence>MPHAIAIPLAPYRHRWLVFAAMLAGEVMDVLDMGILHVAGPALEHELGATPAQLQWAVGGYALAMGACLIVGGRLGDVYGRRRMFLTALAGFALTSLLCALAPTMHLLIVARLLQGVAGALLLPQGFALLRAVFGPDELGKALAIFGPVMGLAAIAGPVVGGGIIAADYFGLGWRFALGVNTPVALAALLVAWRCVPRDPPQALAGEVDLSGAALIAISCGLLVAPLIQGQEAGWPLWAWASLGLAGAGFTSFVRQQRRRVHSGRVPLVEPGLFAKPAFSAGILGMGLFFSAFIGMQLVFTLFLQLGQGYGAGEAGLAALPLTGGCFIGSGLAGGFLLERIGARVLQLGAVLQIAAVAWLWRALDSTGFSLTALAPALVLLGVGGGMVIASLITIIISAVDEREAGSGSGLLAAVQAISSAAGIALLSGLFFGRLAAGDPAGGYRLALAAQALLLILFLLVSFALPVRSRATATA</sequence>
<evidence type="ECO:0000256" key="3">
    <source>
        <dbReference type="ARBA" id="ARBA00022989"/>
    </source>
</evidence>
<feature type="transmembrane region" description="Helical" evidence="5">
    <location>
        <begin position="16"/>
        <end position="40"/>
    </location>
</feature>
<dbReference type="InterPro" id="IPR011701">
    <property type="entry name" value="MFS"/>
</dbReference>
<feature type="transmembrane region" description="Helical" evidence="5">
    <location>
        <begin position="52"/>
        <end position="72"/>
    </location>
</feature>
<dbReference type="CDD" id="cd17321">
    <property type="entry name" value="MFS_MMR_MDR_like"/>
    <property type="match status" value="1"/>
</dbReference>
<feature type="transmembrane region" description="Helical" evidence="5">
    <location>
        <begin position="208"/>
        <end position="229"/>
    </location>
</feature>
<dbReference type="InterPro" id="IPR001958">
    <property type="entry name" value="Tet-R_TetA/multi-R_MdtG-like"/>
</dbReference>
<name>A0A6I2KX04_9BURK</name>
<feature type="transmembrane region" description="Helical" evidence="5">
    <location>
        <begin position="142"/>
        <end position="166"/>
    </location>
</feature>
<reference evidence="7 8" key="1">
    <citation type="submission" date="2019-11" db="EMBL/GenBank/DDBJ databases">
        <title>Novel species isolated from a subtropical stream in China.</title>
        <authorList>
            <person name="Lu H."/>
        </authorList>
    </citation>
    <scope>NUCLEOTIDE SEQUENCE [LARGE SCALE GENOMIC DNA]</scope>
    <source>
        <strain evidence="7 8">FT80W</strain>
    </source>
</reference>
<evidence type="ECO:0000256" key="1">
    <source>
        <dbReference type="ARBA" id="ARBA00004141"/>
    </source>
</evidence>
<evidence type="ECO:0000256" key="4">
    <source>
        <dbReference type="ARBA" id="ARBA00023136"/>
    </source>
</evidence>
<protein>
    <submittedName>
        <fullName evidence="7">MFS transporter</fullName>
    </submittedName>
</protein>
<comment type="subcellular location">
    <subcellularLocation>
        <location evidence="1">Membrane</location>
        <topology evidence="1">Multi-pass membrane protein</topology>
    </subcellularLocation>
</comment>
<dbReference type="RefSeq" id="WP_154372151.1">
    <property type="nucleotide sequence ID" value="NZ_WKJK01000001.1"/>
</dbReference>
<feature type="domain" description="Major facilitator superfamily (MFS) profile" evidence="6">
    <location>
        <begin position="18"/>
        <end position="470"/>
    </location>
</feature>
<evidence type="ECO:0000259" key="6">
    <source>
        <dbReference type="PROSITE" id="PS50850"/>
    </source>
</evidence>
<feature type="transmembrane region" description="Helical" evidence="5">
    <location>
        <begin position="235"/>
        <end position="254"/>
    </location>
</feature>
<gene>
    <name evidence="7" type="ORF">GJ699_00755</name>
</gene>
<dbReference type="PANTHER" id="PTHR42718:SF39">
    <property type="entry name" value="ACTINORHODIN TRANSPORTER-RELATED"/>
    <property type="match status" value="1"/>
</dbReference>
<keyword evidence="2 5" id="KW-0812">Transmembrane</keyword>
<feature type="transmembrane region" description="Helical" evidence="5">
    <location>
        <begin position="411"/>
        <end position="432"/>
    </location>
</feature>